<feature type="chain" id="PRO_5044248277" evidence="2">
    <location>
        <begin position="18"/>
        <end position="535"/>
    </location>
</feature>
<proteinExistence type="predicted"/>
<feature type="signal peptide" evidence="2">
    <location>
        <begin position="1"/>
        <end position="17"/>
    </location>
</feature>
<dbReference type="PANTHER" id="PTHR45691:SF6">
    <property type="entry name" value="PROTEIN DIAPHANOUS"/>
    <property type="match status" value="1"/>
</dbReference>
<evidence type="ECO:0000256" key="1">
    <source>
        <dbReference type="SAM" id="MobiDB-lite"/>
    </source>
</evidence>
<keyword evidence="2" id="KW-0732">Signal</keyword>
<dbReference type="EMBL" id="JBGBPQ010000028">
    <property type="protein sequence ID" value="KAL1496872.1"/>
    <property type="molecule type" value="Genomic_DNA"/>
</dbReference>
<dbReference type="GO" id="GO:0030041">
    <property type="term" value="P:actin filament polymerization"/>
    <property type="evidence" value="ECO:0007669"/>
    <property type="project" value="TreeGrafter"/>
</dbReference>
<dbReference type="AlphaFoldDB" id="A0AB34IGM7"/>
<feature type="region of interest" description="Disordered" evidence="1">
    <location>
        <begin position="95"/>
        <end position="116"/>
    </location>
</feature>
<protein>
    <submittedName>
        <fullName evidence="3">Uncharacterized protein</fullName>
    </submittedName>
</protein>
<feature type="compositionally biased region" description="Pro residues" evidence="1">
    <location>
        <begin position="313"/>
        <end position="345"/>
    </location>
</feature>
<dbReference type="PANTHER" id="PTHR45691">
    <property type="entry name" value="PROTEIN DIAPHANOUS"/>
    <property type="match status" value="1"/>
</dbReference>
<evidence type="ECO:0000256" key="2">
    <source>
        <dbReference type="SAM" id="SignalP"/>
    </source>
</evidence>
<keyword evidence="4" id="KW-1185">Reference proteome</keyword>
<reference evidence="3 4" key="1">
    <citation type="journal article" date="2024" name="Science">
        <title>Giant polyketide synthase enzymes in the biosynthesis of giant marine polyether toxins.</title>
        <authorList>
            <person name="Fallon T.R."/>
            <person name="Shende V.V."/>
            <person name="Wierzbicki I.H."/>
            <person name="Pendleton A.L."/>
            <person name="Watervoot N.F."/>
            <person name="Auber R.P."/>
            <person name="Gonzalez D.J."/>
            <person name="Wisecaver J.H."/>
            <person name="Moore B.S."/>
        </authorList>
    </citation>
    <scope>NUCLEOTIDE SEQUENCE [LARGE SCALE GENOMIC DNA]</scope>
    <source>
        <strain evidence="3 4">12B1</strain>
    </source>
</reference>
<dbReference type="Proteomes" id="UP001515480">
    <property type="component" value="Unassembled WGS sequence"/>
</dbReference>
<feature type="region of interest" description="Disordered" evidence="1">
    <location>
        <begin position="304"/>
        <end position="345"/>
    </location>
</feature>
<accession>A0AB34IGM7</accession>
<gene>
    <name evidence="3" type="ORF">AB1Y20_014455</name>
</gene>
<name>A0AB34IGM7_PRYPA</name>
<evidence type="ECO:0000313" key="4">
    <source>
        <dbReference type="Proteomes" id="UP001515480"/>
    </source>
</evidence>
<evidence type="ECO:0000313" key="3">
    <source>
        <dbReference type="EMBL" id="KAL1496872.1"/>
    </source>
</evidence>
<organism evidence="3 4">
    <name type="scientific">Prymnesium parvum</name>
    <name type="common">Toxic golden alga</name>
    <dbReference type="NCBI Taxonomy" id="97485"/>
    <lineage>
        <taxon>Eukaryota</taxon>
        <taxon>Haptista</taxon>
        <taxon>Haptophyta</taxon>
        <taxon>Prymnesiophyceae</taxon>
        <taxon>Prymnesiales</taxon>
        <taxon>Prymnesiaceae</taxon>
        <taxon>Prymnesium</taxon>
    </lineage>
</organism>
<dbReference type="PRINTS" id="PR01217">
    <property type="entry name" value="PRICHEXTENSN"/>
</dbReference>
<dbReference type="GO" id="GO:0005884">
    <property type="term" value="C:actin filament"/>
    <property type="evidence" value="ECO:0007669"/>
    <property type="project" value="TreeGrafter"/>
</dbReference>
<sequence>MRTAGSVLTLLTVAASASWWQPSPPPIQAATPCPGGAEFKYEQVWTSGFRAVVTMSRWIPGRRVIVHFDEGELPGLRSYGAELLDTTATTATFSLGSTPGKSAADSFDLQGRGKPPKASAVRISCELPYPPPPPTPSKPPAPVDGCAEYAHTLEVTEEWEGGYTLQVTLSSSLPHSIAPNLEVGLNFSVAALGKEQAKAAGTGVVSVERSNRRASLAPSPPSPMSAAATAVSTGKVVMRLQELRGAQLVAESRKRGVISVLVTPLETLNGGSSDVSADTTDARRSSTTYRFDMDVLASHERPPRITCSERWPSPQPYIPPLPPFSPPAPSPEPPLVPAPPFPPSPSPPPYPIFQCGEPESRYSFDAIEAGSSTSNVLEAASLLQLSSQQNMPESGVYTASVHRLPGTNWPAAEHGLLTIRFAEEESTVEIMDVRGGTLFVPPNEEPIGNPTKELVFDLRGSLRREELHFSSLHRIAHSCPAPYVYSDFRTSVLRCSADSTASLYRSCRDYAESAASCEAHYERAGSPLIFITRCA</sequence>
<comment type="caution">
    <text evidence="3">The sequence shown here is derived from an EMBL/GenBank/DDBJ whole genome shotgun (WGS) entry which is preliminary data.</text>
</comment>
<dbReference type="InterPro" id="IPR051412">
    <property type="entry name" value="Formin_Homology_Diaphanous_sf"/>
</dbReference>